<dbReference type="InterPro" id="IPR021730">
    <property type="entry name" value="YdbH"/>
</dbReference>
<evidence type="ECO:0000256" key="1">
    <source>
        <dbReference type="SAM" id="MobiDB-lite"/>
    </source>
</evidence>
<accession>A0A975G0W1</accession>
<dbReference type="EMBL" id="CP073078">
    <property type="protein sequence ID" value="QUD89060.1"/>
    <property type="molecule type" value="Genomic_DNA"/>
</dbReference>
<organism evidence="2 3">
    <name type="scientific">Phenylobacterium montanum</name>
    <dbReference type="NCBI Taxonomy" id="2823693"/>
    <lineage>
        <taxon>Bacteria</taxon>
        <taxon>Pseudomonadati</taxon>
        <taxon>Pseudomonadota</taxon>
        <taxon>Alphaproteobacteria</taxon>
        <taxon>Caulobacterales</taxon>
        <taxon>Caulobacteraceae</taxon>
        <taxon>Phenylobacterium</taxon>
    </lineage>
</organism>
<feature type="region of interest" description="Disordered" evidence="1">
    <location>
        <begin position="979"/>
        <end position="1006"/>
    </location>
</feature>
<proteinExistence type="predicted"/>
<keyword evidence="3" id="KW-1185">Reference proteome</keyword>
<evidence type="ECO:0000313" key="3">
    <source>
        <dbReference type="Proteomes" id="UP000676409"/>
    </source>
</evidence>
<dbReference type="AlphaFoldDB" id="A0A975G0W1"/>
<protein>
    <submittedName>
        <fullName evidence="2">YdbH domain-containing protein</fullName>
    </submittedName>
</protein>
<reference evidence="2" key="1">
    <citation type="submission" date="2021-04" db="EMBL/GenBank/DDBJ databases">
        <title>The complete genome sequence of Caulobacter sp. S6.</title>
        <authorList>
            <person name="Tang Y."/>
            <person name="Ouyang W."/>
            <person name="Liu Q."/>
            <person name="Huang B."/>
            <person name="Guo Z."/>
            <person name="Lei P."/>
        </authorList>
    </citation>
    <scope>NUCLEOTIDE SEQUENCE</scope>
    <source>
        <strain evidence="2">S6</strain>
    </source>
</reference>
<name>A0A975G0W1_9CAUL</name>
<dbReference type="Proteomes" id="UP000676409">
    <property type="component" value="Chromosome"/>
</dbReference>
<dbReference type="Pfam" id="PF11739">
    <property type="entry name" value="YdbH-like"/>
    <property type="match status" value="1"/>
</dbReference>
<dbReference type="RefSeq" id="WP_211939110.1">
    <property type="nucleotide sequence ID" value="NZ_CP073078.1"/>
</dbReference>
<evidence type="ECO:0000313" key="2">
    <source>
        <dbReference type="EMBL" id="QUD89060.1"/>
    </source>
</evidence>
<dbReference type="KEGG" id="caul:KCG34_04010"/>
<gene>
    <name evidence="2" type="ORF">KCG34_04010</name>
</gene>
<sequence>MAVVFVAAGAVYLARGRIAEGLARDWLRQQGVVSGLSIRSLSLTGLSASLRVGPAADPDLTVDRVEVGYALTGPWSGAPLGVRTTSLRLVRPRLRLRWSGGEMRYGALQPLIAQLSKPRPGGGPAPDVTIEQAVLVLVTPDGQDVFRGGGALKKGLLTDLSGSLDPYRAGLAGVRLQGEGGAFELHRTGERMSLTIDLGPVNALAGAARLHAARVKLGGELPFPAKGGAWRGPVRLALTGLGVTADSGDLHASGGVVNLDLDGAGEASPARQVLTGRMLLTGQVAQAQRPGARLNRSLVQIDLTQLAVVRDASGLSLTGEGAGGLSGGVDTAGAQAQVQTGAIRIRGLKLLAQGGRFSRAGTLEGGLAGHAAFAAARAHSLAQRVPVLSDEKPYAAAIERALHGFRFAESRWRAELSDHGVRLALGAPLTVDAGSGARLTLAAAPTTIGAKGIVSAGRIELGGGGLPTMRASLSHAAITSSGFSADLAAESELDALFARGAQVQAKGRLSGHGGQVRFDLDGCAPQRAHRLDFGPNSVDDFAASLCPGDGPLLVASAEGWRARGQLQQAQGAAPSFEARVTGADGAFQAIGRHALEAAEVSVDKAQLADTAKPLRFRDLNLAGRANLAGGVWTGDFAATTHAGHRIGKVDLRQVVASGTGRADIDTGPLAFAPNALQPAELTPQADFARNAQGVATFKGWFAWGPGAPAQSGGELKANGLEFKSPLGAVLGINSDLHFTSLSPLVTQPGQKVNVELVQAATPLSGLSAQFDLDARSVSIDQASGAIAEGRIRLEPMVAPLAAGAPFKGVLVIDHVRIGQVLAASSLADSVKLDAVVDGRIPFTVSSAGLTIQGGELRAVGPGRLSISRKALKDGASAKQAGFAEDLAYQAMGDLAFDTLDASLNTLPGDRLGVLFHIKGRHAPPKPQRATIALSDLLRGQPLAKPLTLPSDTRIDLTLDTSLNFGELVRALQQAWRDSLGQAQEPGGSASVQAEHGPLAVKQEVKP</sequence>